<name>A0A133S6T5_9FIRM</name>
<evidence type="ECO:0000256" key="10">
    <source>
        <dbReference type="HAMAP-Rule" id="MF_00019"/>
    </source>
</evidence>
<proteinExistence type="inferred from homology"/>
<evidence type="ECO:0000313" key="13">
    <source>
        <dbReference type="EMBL" id="RJY49708.1"/>
    </source>
</evidence>
<dbReference type="NCBIfam" id="TIGR00182">
    <property type="entry name" value="plsX"/>
    <property type="match status" value="1"/>
</dbReference>
<dbReference type="PANTHER" id="PTHR30100">
    <property type="entry name" value="FATTY ACID/PHOSPHOLIPID SYNTHESIS PROTEIN PLSX"/>
    <property type="match status" value="1"/>
</dbReference>
<dbReference type="UniPathway" id="UPA00085"/>
<evidence type="ECO:0000313" key="11">
    <source>
        <dbReference type="EMBL" id="KXA65420.1"/>
    </source>
</evidence>
<dbReference type="EC" id="2.3.1.274" evidence="8 10"/>
<evidence type="ECO:0000256" key="1">
    <source>
        <dbReference type="ARBA" id="ARBA00001232"/>
    </source>
</evidence>
<dbReference type="Proteomes" id="UP000277803">
    <property type="component" value="Unassembled WGS sequence"/>
</dbReference>
<keyword evidence="12" id="KW-0012">Acyltransferase</keyword>
<dbReference type="PATRIC" id="fig|39777.7.peg.183"/>
<comment type="function">
    <text evidence="10">Catalyzes the reversible formation of acyl-phosphate (acyl-PO(4)) from acyl-[acyl-carrier-protein] (acyl-ACP). This enzyme utilizes acyl-ACP as fatty acyl donor, but not acyl-CoA.</text>
</comment>
<dbReference type="KEGG" id="vat:B7L28_03350"/>
<dbReference type="Pfam" id="PF02504">
    <property type="entry name" value="FA_synthesis"/>
    <property type="match status" value="1"/>
</dbReference>
<comment type="pathway">
    <text evidence="10">Lipid metabolism; phospholipid metabolism.</text>
</comment>
<dbReference type="GO" id="GO:0008654">
    <property type="term" value="P:phospholipid biosynthetic process"/>
    <property type="evidence" value="ECO:0007669"/>
    <property type="project" value="UniProtKB-KW"/>
</dbReference>
<comment type="caution">
    <text evidence="11">The sequence shown here is derived from an EMBL/GenBank/DDBJ whole genome shotgun (WGS) entry which is preliminary data.</text>
</comment>
<dbReference type="GO" id="GO:0006633">
    <property type="term" value="P:fatty acid biosynthetic process"/>
    <property type="evidence" value="ECO:0007669"/>
    <property type="project" value="UniProtKB-UniRule"/>
</dbReference>
<dbReference type="STRING" id="39777.B7L28_03350"/>
<keyword evidence="3 10" id="KW-0444">Lipid biosynthesis</keyword>
<protein>
    <recommendedName>
        <fullName evidence="8 10">Phosphate acyltransferase</fullName>
        <ecNumber evidence="8 10">2.3.1.274</ecNumber>
    </recommendedName>
    <alternativeName>
        <fullName evidence="10">Acyl-ACP phosphotransacylase</fullName>
    </alternativeName>
    <alternativeName>
        <fullName evidence="10">Acyl-[acyl-carrier-protein]--phosphate acyltransferase</fullName>
    </alternativeName>
    <alternativeName>
        <fullName evidence="10">Phosphate-acyl-ACP acyltransferase</fullName>
    </alternativeName>
</protein>
<accession>A0A133S6T5</accession>
<dbReference type="HAMAP" id="MF_00019">
    <property type="entry name" value="PlsX"/>
    <property type="match status" value="1"/>
</dbReference>
<dbReference type="GeneID" id="57773395"/>
<evidence type="ECO:0000256" key="4">
    <source>
        <dbReference type="ARBA" id="ARBA00022679"/>
    </source>
</evidence>
<reference evidence="12" key="3">
    <citation type="submission" date="2023-05" db="EMBL/GenBank/DDBJ databases">
        <title>Cataloging the Phylogenetic Diversity of Human Bladder Bacteria.</title>
        <authorList>
            <person name="Du J."/>
        </authorList>
    </citation>
    <scope>NUCLEOTIDE SEQUENCE</scope>
    <source>
        <strain evidence="12">UMB10101</strain>
    </source>
</reference>
<evidence type="ECO:0000256" key="6">
    <source>
        <dbReference type="ARBA" id="ARBA00023209"/>
    </source>
</evidence>
<evidence type="ECO:0000256" key="2">
    <source>
        <dbReference type="ARBA" id="ARBA00022490"/>
    </source>
</evidence>
<comment type="subunit">
    <text evidence="9 10">Homodimer. Probably interacts with PlsY.</text>
</comment>
<dbReference type="PANTHER" id="PTHR30100:SF1">
    <property type="entry name" value="PHOSPHATE ACYLTRANSFERASE"/>
    <property type="match status" value="1"/>
</dbReference>
<evidence type="ECO:0000313" key="14">
    <source>
        <dbReference type="Proteomes" id="UP000070226"/>
    </source>
</evidence>
<keyword evidence="2 10" id="KW-0963">Cytoplasm</keyword>
<reference evidence="11 14" key="1">
    <citation type="submission" date="2016-01" db="EMBL/GenBank/DDBJ databases">
        <authorList>
            <person name="Oliw E.H."/>
        </authorList>
    </citation>
    <scope>NUCLEOTIDE SEQUENCE [LARGE SCALE GENOMIC DNA]</scope>
    <source>
        <strain evidence="11 14">CMW7756B</strain>
    </source>
</reference>
<reference evidence="13 15" key="2">
    <citation type="submission" date="2018-09" db="EMBL/GenBank/DDBJ databases">
        <title>Genome sequence of Veillonella atypica isolated from periodontal Korean patients.</title>
        <authorList>
            <person name="Lee J.-H."/>
            <person name="Moon J.-H."/>
            <person name="Shin S.-Y."/>
        </authorList>
    </citation>
    <scope>NUCLEOTIDE SEQUENCE [LARGE SCALE GENOMIC DNA]</scope>
    <source>
        <strain evidence="13 15">KHUD_V1</strain>
    </source>
</reference>
<gene>
    <name evidence="10 12" type="primary">plsX</name>
    <name evidence="13" type="ORF">D2965_09040</name>
    <name evidence="11" type="ORF">HMPREF3233_00190</name>
    <name evidence="12" type="ORF">QP520_08430</name>
</gene>
<organism evidence="11">
    <name type="scientific">Veillonella atypica</name>
    <dbReference type="NCBI Taxonomy" id="39777"/>
    <lineage>
        <taxon>Bacteria</taxon>
        <taxon>Bacillati</taxon>
        <taxon>Bacillota</taxon>
        <taxon>Negativicutes</taxon>
        <taxon>Veillonellales</taxon>
        <taxon>Veillonellaceae</taxon>
        <taxon>Veillonella</taxon>
    </lineage>
</organism>
<dbReference type="GO" id="GO:0005737">
    <property type="term" value="C:cytoplasm"/>
    <property type="evidence" value="ECO:0007669"/>
    <property type="project" value="UniProtKB-SubCell"/>
</dbReference>
<evidence type="ECO:0000313" key="15">
    <source>
        <dbReference type="Proteomes" id="UP000277803"/>
    </source>
</evidence>
<dbReference type="EMBL" id="QXZZ01000037">
    <property type="protein sequence ID" value="RJY49708.1"/>
    <property type="molecule type" value="Genomic_DNA"/>
</dbReference>
<evidence type="ECO:0000256" key="3">
    <source>
        <dbReference type="ARBA" id="ARBA00022516"/>
    </source>
</evidence>
<dbReference type="AlphaFoldDB" id="A0A133S6T5"/>
<keyword evidence="4 10" id="KW-0808">Transferase</keyword>
<dbReference type="RefSeq" id="WP_005380855.1">
    <property type="nucleotide sequence ID" value="NZ_CABFMO010000044.1"/>
</dbReference>
<dbReference type="Gene3D" id="3.40.718.10">
    <property type="entry name" value="Isopropylmalate Dehydrogenase"/>
    <property type="match status" value="1"/>
</dbReference>
<evidence type="ECO:0000256" key="8">
    <source>
        <dbReference type="ARBA" id="ARBA00024069"/>
    </source>
</evidence>
<dbReference type="EMBL" id="LRQT01000004">
    <property type="protein sequence ID" value="KXA65420.1"/>
    <property type="molecule type" value="Genomic_DNA"/>
</dbReference>
<dbReference type="GO" id="GO:0043811">
    <property type="term" value="F:phosphate:acyl-[acyl carrier protein] acyltransferase activity"/>
    <property type="evidence" value="ECO:0007669"/>
    <property type="project" value="UniProtKB-UniRule"/>
</dbReference>
<evidence type="ECO:0000256" key="5">
    <source>
        <dbReference type="ARBA" id="ARBA00023098"/>
    </source>
</evidence>
<dbReference type="EMBL" id="JASORJ010000020">
    <property type="protein sequence ID" value="MDK7357650.1"/>
    <property type="molecule type" value="Genomic_DNA"/>
</dbReference>
<dbReference type="PIRSF" id="PIRSF002465">
    <property type="entry name" value="Phsphlp_syn_PlsX"/>
    <property type="match status" value="1"/>
</dbReference>
<keyword evidence="7 10" id="KW-1208">Phospholipid metabolism</keyword>
<sequence length="342" mass="36231">MKIAIDAMGGDFAPLEIVLGALEAVRETEHIDVVLVGDKTQIFKILEDNNETNNPRISVYHASQVIGMDEHPGQALRKKKDASVVVATSLVRSKECEAVIAPGSTGAAVAAALFGLGRIKGIDRPVIATPMPTVNGITVMLDSGANSNSKPKHLVQGALMGAEYAKLLLGKENPTVGLLNIGEEATKGNEVVLATYPILENMKTINFKGNVEGRDIPKGTVDVVVCDGFVGNVILKFAEGLVTGLTQLIKDSIMNGGILAKIGALLIKPALKPMAKKVDHTENGGAPLLGVNGVFMIAHGSSKAKEIKTAITIAADLVERKIIEHIRETMEIEGAVKYEYDE</sequence>
<evidence type="ECO:0000256" key="9">
    <source>
        <dbReference type="ARBA" id="ARBA00046608"/>
    </source>
</evidence>
<comment type="subcellular location">
    <subcellularLocation>
        <location evidence="10">Cytoplasm</location>
    </subcellularLocation>
    <text evidence="10">Associated with the membrane possibly through PlsY.</text>
</comment>
<evidence type="ECO:0000313" key="12">
    <source>
        <dbReference type="EMBL" id="MDK7357650.1"/>
    </source>
</evidence>
<dbReference type="SUPFAM" id="SSF53659">
    <property type="entry name" value="Isocitrate/Isopropylmalate dehydrogenase-like"/>
    <property type="match status" value="1"/>
</dbReference>
<dbReference type="Proteomes" id="UP001236274">
    <property type="component" value="Unassembled WGS sequence"/>
</dbReference>
<comment type="catalytic activity">
    <reaction evidence="1 10">
        <text>a fatty acyl-[ACP] + phosphate = an acyl phosphate + holo-[ACP]</text>
        <dbReference type="Rhea" id="RHEA:42292"/>
        <dbReference type="Rhea" id="RHEA-COMP:9685"/>
        <dbReference type="Rhea" id="RHEA-COMP:14125"/>
        <dbReference type="ChEBI" id="CHEBI:43474"/>
        <dbReference type="ChEBI" id="CHEBI:59918"/>
        <dbReference type="ChEBI" id="CHEBI:64479"/>
        <dbReference type="ChEBI" id="CHEBI:138651"/>
        <dbReference type="EC" id="2.3.1.274"/>
    </reaction>
</comment>
<keyword evidence="5 10" id="KW-0443">Lipid metabolism</keyword>
<dbReference type="InterPro" id="IPR003664">
    <property type="entry name" value="FA_synthesis"/>
</dbReference>
<dbReference type="InterPro" id="IPR012281">
    <property type="entry name" value="Phospholipid_synth_PlsX-like"/>
</dbReference>
<keyword evidence="6 10" id="KW-0594">Phospholipid biosynthesis</keyword>
<dbReference type="Proteomes" id="UP000070226">
    <property type="component" value="Unassembled WGS sequence"/>
</dbReference>
<evidence type="ECO:0000256" key="7">
    <source>
        <dbReference type="ARBA" id="ARBA00023264"/>
    </source>
</evidence>
<comment type="similarity">
    <text evidence="10">Belongs to the PlsX family.</text>
</comment>